<feature type="region of interest" description="Disordered" evidence="1">
    <location>
        <begin position="1"/>
        <end position="24"/>
    </location>
</feature>
<evidence type="ECO:0000256" key="1">
    <source>
        <dbReference type="SAM" id="MobiDB-lite"/>
    </source>
</evidence>
<keyword evidence="4" id="KW-1185">Reference proteome</keyword>
<dbReference type="PANTHER" id="PTHR47649:SF1">
    <property type="entry name" value="RIBONUCLEASE D"/>
    <property type="match status" value="1"/>
</dbReference>
<dbReference type="InterPro" id="IPR002562">
    <property type="entry name" value="3'-5'_exonuclease_dom"/>
</dbReference>
<dbReference type="Pfam" id="PF01612">
    <property type="entry name" value="DNA_pol_A_exo1"/>
    <property type="match status" value="1"/>
</dbReference>
<dbReference type="InterPro" id="IPR044876">
    <property type="entry name" value="HRDC_dom_sf"/>
</dbReference>
<dbReference type="Gene3D" id="1.10.150.80">
    <property type="entry name" value="HRDC domain"/>
    <property type="match status" value="2"/>
</dbReference>
<proteinExistence type="predicted"/>
<organism evidence="3 4">
    <name type="scientific">Brachybacterium epidermidis</name>
    <dbReference type="NCBI Taxonomy" id="2781983"/>
    <lineage>
        <taxon>Bacteria</taxon>
        <taxon>Bacillati</taxon>
        <taxon>Actinomycetota</taxon>
        <taxon>Actinomycetes</taxon>
        <taxon>Micrococcales</taxon>
        <taxon>Dermabacteraceae</taxon>
        <taxon>Brachybacterium</taxon>
    </lineage>
</organism>
<dbReference type="InterPro" id="IPR012337">
    <property type="entry name" value="RNaseH-like_sf"/>
</dbReference>
<dbReference type="Proteomes" id="UP000644727">
    <property type="component" value="Unassembled WGS sequence"/>
</dbReference>
<feature type="domain" description="HRDC" evidence="2">
    <location>
        <begin position="233"/>
        <end position="316"/>
    </location>
</feature>
<dbReference type="SMART" id="SM00474">
    <property type="entry name" value="35EXOc"/>
    <property type="match status" value="1"/>
</dbReference>
<dbReference type="PROSITE" id="PS50967">
    <property type="entry name" value="HRDC"/>
    <property type="match status" value="1"/>
</dbReference>
<dbReference type="CDD" id="cd06142">
    <property type="entry name" value="RNaseD_exo"/>
    <property type="match status" value="1"/>
</dbReference>
<dbReference type="SUPFAM" id="SSF53098">
    <property type="entry name" value="Ribonuclease H-like"/>
    <property type="match status" value="1"/>
</dbReference>
<dbReference type="InterPro" id="IPR002121">
    <property type="entry name" value="HRDC_dom"/>
</dbReference>
<dbReference type="SUPFAM" id="SSF47819">
    <property type="entry name" value="HRDC-like"/>
    <property type="match status" value="1"/>
</dbReference>
<dbReference type="InterPro" id="IPR010997">
    <property type="entry name" value="HRDC-like_sf"/>
</dbReference>
<accession>A0ABR9W2R7</accession>
<dbReference type="EMBL" id="JADEYR010000010">
    <property type="protein sequence ID" value="MBE9404433.1"/>
    <property type="molecule type" value="Genomic_DNA"/>
</dbReference>
<evidence type="ECO:0000259" key="2">
    <source>
        <dbReference type="PROSITE" id="PS50967"/>
    </source>
</evidence>
<dbReference type="InterPro" id="IPR041605">
    <property type="entry name" value="Exo_C"/>
</dbReference>
<dbReference type="InterPro" id="IPR051086">
    <property type="entry name" value="RNase_D-like"/>
</dbReference>
<sequence length="415" mass="46445">MRGPAVSEVQPEHSTTATPLTSPREGLVPVIDRIQPLLAWCERAAGDDDPIAVDAERASSYRYSNRAYLIQLRSRSAGTALIDPIAFTVPPTLQALMGEREWVLHAAGQDLPSLAELGLHPRRLFDTELAARLLGMERVGLSAVVEDTLSLALAKEHSAADWSKRPLPESWLTYAALDVEVLLEVRDILAGRLREAGKDEWARQEFEHERTREQPASRQGRWRAMHGLGALRSPRQLAAARAMWERRDAIAQREDLSPHRVIRDREIVAAAKEAPRGPDSFTRALPARLRKKDTWWQAARSGLELPAAHLPQRNEPSYPPPHKLWSKKHPEAWERYRAAREHVAALSERVQVPPENLLQPAALRQWVFENEQAGSQSEVMDQLTALGARPWQAELTAPVLVEALRSVPVSPDPVA</sequence>
<feature type="compositionally biased region" description="Polar residues" evidence="1">
    <location>
        <begin position="12"/>
        <end position="21"/>
    </location>
</feature>
<reference evidence="3 4" key="1">
    <citation type="submission" date="2020-10" db="EMBL/GenBank/DDBJ databases">
        <title>Draft genome and description of Brachybacterium epidermidis sp nov.</title>
        <authorList>
            <person name="Boxberger M."/>
            <person name="La Scola B."/>
        </authorList>
    </citation>
    <scope>NUCLEOTIDE SEQUENCE [LARGE SCALE GENOMIC DNA]</scope>
    <source>
        <strain evidence="3 4">Marseille-Q2903</strain>
    </source>
</reference>
<comment type="caution">
    <text evidence="3">The sequence shown here is derived from an EMBL/GenBank/DDBJ whole genome shotgun (WGS) entry which is preliminary data.</text>
</comment>
<name>A0ABR9W2R7_9MICO</name>
<evidence type="ECO:0000313" key="4">
    <source>
        <dbReference type="Proteomes" id="UP000644727"/>
    </source>
</evidence>
<dbReference type="Gene3D" id="3.30.420.10">
    <property type="entry name" value="Ribonuclease H-like superfamily/Ribonuclease H"/>
    <property type="match status" value="1"/>
</dbReference>
<dbReference type="InterPro" id="IPR036397">
    <property type="entry name" value="RNaseH_sf"/>
</dbReference>
<gene>
    <name evidence="3" type="ORF">IOE58_09650</name>
</gene>
<protein>
    <submittedName>
        <fullName evidence="3">HRDC domain-containing protein</fullName>
    </submittedName>
</protein>
<dbReference type="Pfam" id="PF18305">
    <property type="entry name" value="DNA_pol_A_exoN"/>
    <property type="match status" value="1"/>
</dbReference>
<dbReference type="PANTHER" id="PTHR47649">
    <property type="entry name" value="RIBONUCLEASE D"/>
    <property type="match status" value="1"/>
</dbReference>
<evidence type="ECO:0000313" key="3">
    <source>
        <dbReference type="EMBL" id="MBE9404433.1"/>
    </source>
</evidence>
<dbReference type="Pfam" id="PF00570">
    <property type="entry name" value="HRDC"/>
    <property type="match status" value="1"/>
</dbReference>